<gene>
    <name evidence="4" type="ORF">GCM10009332_16430</name>
</gene>
<evidence type="ECO:0000259" key="3">
    <source>
        <dbReference type="Pfam" id="PF06155"/>
    </source>
</evidence>
<reference evidence="4" key="2">
    <citation type="submission" date="2020-09" db="EMBL/GenBank/DDBJ databases">
        <authorList>
            <person name="Sun Q."/>
            <person name="Ohkuma M."/>
        </authorList>
    </citation>
    <scope>NUCLEOTIDE SEQUENCE</scope>
    <source>
        <strain evidence="4">JCM 30804</strain>
    </source>
</reference>
<evidence type="ECO:0000256" key="2">
    <source>
        <dbReference type="ARBA" id="ARBA00023004"/>
    </source>
</evidence>
<dbReference type="Gene3D" id="3.30.2020.30">
    <property type="match status" value="1"/>
</dbReference>
<keyword evidence="2" id="KW-0408">Iron</keyword>
<dbReference type="Proteomes" id="UP000613743">
    <property type="component" value="Unassembled WGS sequence"/>
</dbReference>
<evidence type="ECO:0000313" key="4">
    <source>
        <dbReference type="EMBL" id="GGI79758.1"/>
    </source>
</evidence>
<dbReference type="PANTHER" id="PTHR35303:SF5">
    <property type="entry name" value="OS02G0197800 PROTEIN"/>
    <property type="match status" value="1"/>
</dbReference>
<sequence>MSSNQTGASPSVTGLKLKKKSRILEVTFSDGNSYPISCEMLRVYSPSAEVHGHGNPVLVTHKKNVNISSIEQVGNYAVKIVFDDGHDTGLFSWPILHNLAANQATLWEDYLARLRAEKASREPLIDMAVQYHNK</sequence>
<accession>A0A917NB40</accession>
<dbReference type="InterPro" id="IPR038492">
    <property type="entry name" value="GBBH-like_N_sf"/>
</dbReference>
<keyword evidence="1" id="KW-0479">Metal-binding</keyword>
<dbReference type="GO" id="GO:0046872">
    <property type="term" value="F:metal ion binding"/>
    <property type="evidence" value="ECO:0007669"/>
    <property type="project" value="UniProtKB-KW"/>
</dbReference>
<evidence type="ECO:0000313" key="5">
    <source>
        <dbReference type="Proteomes" id="UP000613743"/>
    </source>
</evidence>
<organism evidence="4 5">
    <name type="scientific">Shewanella gelidii</name>
    <dbReference type="NCBI Taxonomy" id="1642821"/>
    <lineage>
        <taxon>Bacteria</taxon>
        <taxon>Pseudomonadati</taxon>
        <taxon>Pseudomonadota</taxon>
        <taxon>Gammaproteobacteria</taxon>
        <taxon>Alteromonadales</taxon>
        <taxon>Shewanellaceae</taxon>
        <taxon>Shewanella</taxon>
    </lineage>
</organism>
<evidence type="ECO:0000256" key="1">
    <source>
        <dbReference type="ARBA" id="ARBA00022723"/>
    </source>
</evidence>
<dbReference type="Pfam" id="PF06155">
    <property type="entry name" value="GBBH-like_N"/>
    <property type="match status" value="1"/>
</dbReference>
<dbReference type="AlphaFoldDB" id="A0A917NB40"/>
<keyword evidence="5" id="KW-1185">Reference proteome</keyword>
<feature type="domain" description="Gamma-butyrobetaine hydroxylase-like N-terminal" evidence="3">
    <location>
        <begin position="16"/>
        <end position="97"/>
    </location>
</feature>
<comment type="caution">
    <text evidence="4">The sequence shown here is derived from an EMBL/GenBank/DDBJ whole genome shotgun (WGS) entry which is preliminary data.</text>
</comment>
<reference evidence="4" key="1">
    <citation type="journal article" date="2014" name="Int. J. Syst. Evol. Microbiol.">
        <title>Complete genome sequence of Corynebacterium casei LMG S-19264T (=DSM 44701T), isolated from a smear-ripened cheese.</title>
        <authorList>
            <consortium name="US DOE Joint Genome Institute (JGI-PGF)"/>
            <person name="Walter F."/>
            <person name="Albersmeier A."/>
            <person name="Kalinowski J."/>
            <person name="Ruckert C."/>
        </authorList>
    </citation>
    <scope>NUCLEOTIDE SEQUENCE</scope>
    <source>
        <strain evidence="4">JCM 30804</strain>
    </source>
</reference>
<name>A0A917NB40_9GAMM</name>
<dbReference type="PANTHER" id="PTHR35303">
    <property type="entry name" value="OS02G0197800 PROTEIN"/>
    <property type="match status" value="1"/>
</dbReference>
<protein>
    <recommendedName>
        <fullName evidence="3">Gamma-butyrobetaine hydroxylase-like N-terminal domain-containing protein</fullName>
    </recommendedName>
</protein>
<proteinExistence type="predicted"/>
<dbReference type="InterPro" id="IPR010376">
    <property type="entry name" value="GBBH-like_N"/>
</dbReference>
<dbReference type="RefSeq" id="WP_188919720.1">
    <property type="nucleotide sequence ID" value="NZ_BMPZ01000003.1"/>
</dbReference>
<dbReference type="EMBL" id="BMPZ01000003">
    <property type="protein sequence ID" value="GGI79758.1"/>
    <property type="molecule type" value="Genomic_DNA"/>
</dbReference>